<dbReference type="InterPro" id="IPR001783">
    <property type="entry name" value="Lumazine-bd"/>
</dbReference>
<dbReference type="GO" id="GO:0009231">
    <property type="term" value="P:riboflavin biosynthetic process"/>
    <property type="evidence" value="ECO:0007669"/>
    <property type="project" value="UniProtKB-KW"/>
</dbReference>
<feature type="repeat" description="Lumazine-binding" evidence="11">
    <location>
        <begin position="97"/>
        <end position="193"/>
    </location>
</feature>
<comment type="catalytic activity">
    <reaction evidence="1">
        <text>2 6,7-dimethyl-8-(1-D-ribityl)lumazine + H(+) = 5-amino-6-(D-ribitylamino)uracil + riboflavin</text>
        <dbReference type="Rhea" id="RHEA:20772"/>
        <dbReference type="ChEBI" id="CHEBI:15378"/>
        <dbReference type="ChEBI" id="CHEBI:15934"/>
        <dbReference type="ChEBI" id="CHEBI:57986"/>
        <dbReference type="ChEBI" id="CHEBI:58201"/>
        <dbReference type="EC" id="2.5.1.9"/>
    </reaction>
</comment>
<dbReference type="InterPro" id="IPR026017">
    <property type="entry name" value="Lumazine-bd_dom"/>
</dbReference>
<comment type="subunit">
    <text evidence="4">Homotrimer.</text>
</comment>
<proteinExistence type="predicted"/>
<comment type="pathway">
    <text evidence="3">Cofactor biosynthesis; riboflavin biosynthesis; riboflavin from 2-hydroxy-3-oxobutyl phosphate and 5-amino-6-(D-ribitylamino)uracil: step 2/2.</text>
</comment>
<feature type="domain" description="Lumazine-binding" evidence="12">
    <location>
        <begin position="97"/>
        <end position="193"/>
    </location>
</feature>
<dbReference type="NCBIfam" id="NF006767">
    <property type="entry name" value="PRK09289.1"/>
    <property type="match status" value="1"/>
</dbReference>
<evidence type="ECO:0000256" key="8">
    <source>
        <dbReference type="ARBA" id="ARBA00022679"/>
    </source>
</evidence>
<evidence type="ECO:0000256" key="1">
    <source>
        <dbReference type="ARBA" id="ARBA00000968"/>
    </source>
</evidence>
<sequence length="213" mass="22990">MFTGLVEEVGRIGSMDREGDAMRLSISCEQVLEGVQVGESIAVNGVCLTVVGFDSDQFWTDVMPETMNRSNLGQLTLGSPVNLERALRVGDRLGGHFVQGHVDGMGRILARTPRENAVLFRIGVPPELTRWMVDQGSVAVNGISLTIVTVEPEAFTVSIIPHTLEHTQLKEAEPGDSVNIECDMIGKYAAKWAAASHGSAGAELKEVRADARF</sequence>
<dbReference type="OrthoDB" id="9788537at2"/>
<keyword evidence="14" id="KW-1185">Reference proteome</keyword>
<keyword evidence="8" id="KW-0808">Transferase</keyword>
<dbReference type="PANTHER" id="PTHR21098">
    <property type="entry name" value="RIBOFLAVIN SYNTHASE ALPHA CHAIN"/>
    <property type="match status" value="1"/>
</dbReference>
<name>A0A1N7INK2_9BACL</name>
<accession>A0A1N7INK2</accession>
<organism evidence="13 14">
    <name type="scientific">Kroppenstedtia eburnea</name>
    <dbReference type="NCBI Taxonomy" id="714067"/>
    <lineage>
        <taxon>Bacteria</taxon>
        <taxon>Bacillati</taxon>
        <taxon>Bacillota</taxon>
        <taxon>Bacilli</taxon>
        <taxon>Bacillales</taxon>
        <taxon>Thermoactinomycetaceae</taxon>
        <taxon>Kroppenstedtia</taxon>
    </lineage>
</organism>
<evidence type="ECO:0000256" key="5">
    <source>
        <dbReference type="ARBA" id="ARBA00012827"/>
    </source>
</evidence>
<evidence type="ECO:0000256" key="3">
    <source>
        <dbReference type="ARBA" id="ARBA00004887"/>
    </source>
</evidence>
<evidence type="ECO:0000313" key="13">
    <source>
        <dbReference type="EMBL" id="SIS38665.1"/>
    </source>
</evidence>
<dbReference type="RefSeq" id="WP_009708447.1">
    <property type="nucleotide sequence ID" value="NZ_CP048103.1"/>
</dbReference>
<evidence type="ECO:0000256" key="7">
    <source>
        <dbReference type="ARBA" id="ARBA00022619"/>
    </source>
</evidence>
<dbReference type="FunFam" id="2.40.30.20:FF:000004">
    <property type="entry name" value="Riboflavin synthase, alpha subunit"/>
    <property type="match status" value="1"/>
</dbReference>
<evidence type="ECO:0000256" key="6">
    <source>
        <dbReference type="ARBA" id="ARBA00013950"/>
    </source>
</evidence>
<evidence type="ECO:0000256" key="9">
    <source>
        <dbReference type="ARBA" id="ARBA00022737"/>
    </source>
</evidence>
<comment type="function">
    <text evidence="2">Catalyzes the dismutation of two molecules of 6,7-dimethyl-8-ribityllumazine, resulting in the formation of riboflavin and 5-amino-6-(D-ribitylamino)uracil.</text>
</comment>
<dbReference type="Proteomes" id="UP000186795">
    <property type="component" value="Unassembled WGS sequence"/>
</dbReference>
<dbReference type="FunFam" id="2.40.30.20:FF:000003">
    <property type="entry name" value="Riboflavin synthase, alpha subunit"/>
    <property type="match status" value="1"/>
</dbReference>
<dbReference type="Pfam" id="PF00677">
    <property type="entry name" value="Lum_binding"/>
    <property type="match status" value="2"/>
</dbReference>
<dbReference type="EMBL" id="FTOD01000001">
    <property type="protein sequence ID" value="SIS38665.1"/>
    <property type="molecule type" value="Genomic_DNA"/>
</dbReference>
<evidence type="ECO:0000256" key="11">
    <source>
        <dbReference type="PROSITE-ProRule" id="PRU00524"/>
    </source>
</evidence>
<dbReference type="PROSITE" id="PS51177">
    <property type="entry name" value="LUMAZINE_BIND"/>
    <property type="match status" value="2"/>
</dbReference>
<evidence type="ECO:0000256" key="4">
    <source>
        <dbReference type="ARBA" id="ARBA00011233"/>
    </source>
</evidence>
<dbReference type="NCBIfam" id="NF009566">
    <property type="entry name" value="PRK13020.1"/>
    <property type="match status" value="1"/>
</dbReference>
<dbReference type="EC" id="2.5.1.9" evidence="5 10"/>
<evidence type="ECO:0000256" key="2">
    <source>
        <dbReference type="ARBA" id="ARBA00002803"/>
    </source>
</evidence>
<dbReference type="InterPro" id="IPR023366">
    <property type="entry name" value="ATP_synth_asu-like_sf"/>
</dbReference>
<dbReference type="GO" id="GO:0004746">
    <property type="term" value="F:riboflavin synthase activity"/>
    <property type="evidence" value="ECO:0007669"/>
    <property type="project" value="UniProtKB-UniRule"/>
</dbReference>
<dbReference type="InterPro" id="IPR017938">
    <property type="entry name" value="Riboflavin_synthase-like_b-brl"/>
</dbReference>
<reference evidence="14" key="1">
    <citation type="submission" date="2017-01" db="EMBL/GenBank/DDBJ databases">
        <authorList>
            <person name="Varghese N."/>
            <person name="Submissions S."/>
        </authorList>
    </citation>
    <scope>NUCLEOTIDE SEQUENCE [LARGE SCALE GENOMIC DNA]</scope>
    <source>
        <strain evidence="14">DSM 45196</strain>
    </source>
</reference>
<dbReference type="PANTHER" id="PTHR21098:SF12">
    <property type="entry name" value="RIBOFLAVIN SYNTHASE"/>
    <property type="match status" value="1"/>
</dbReference>
<evidence type="ECO:0000259" key="12">
    <source>
        <dbReference type="PROSITE" id="PS51177"/>
    </source>
</evidence>
<dbReference type="PIRSF" id="PIRSF000498">
    <property type="entry name" value="Riboflavin_syn_A"/>
    <property type="match status" value="1"/>
</dbReference>
<protein>
    <recommendedName>
        <fullName evidence="6 10">Riboflavin synthase</fullName>
        <ecNumber evidence="5 10">2.5.1.9</ecNumber>
    </recommendedName>
</protein>
<dbReference type="CDD" id="cd00402">
    <property type="entry name" value="Riboflavin_synthase_like"/>
    <property type="match status" value="1"/>
</dbReference>
<keyword evidence="7" id="KW-0686">Riboflavin biosynthesis</keyword>
<feature type="domain" description="Lumazine-binding" evidence="12">
    <location>
        <begin position="1"/>
        <end position="96"/>
    </location>
</feature>
<keyword evidence="9" id="KW-0677">Repeat</keyword>
<feature type="repeat" description="Lumazine-binding" evidence="11">
    <location>
        <begin position="1"/>
        <end position="96"/>
    </location>
</feature>
<dbReference type="AlphaFoldDB" id="A0A1N7INK2"/>
<dbReference type="SUPFAM" id="SSF63380">
    <property type="entry name" value="Riboflavin synthase domain-like"/>
    <property type="match status" value="2"/>
</dbReference>
<evidence type="ECO:0000256" key="10">
    <source>
        <dbReference type="NCBIfam" id="TIGR00187"/>
    </source>
</evidence>
<dbReference type="NCBIfam" id="TIGR00187">
    <property type="entry name" value="ribE"/>
    <property type="match status" value="1"/>
</dbReference>
<evidence type="ECO:0000313" key="14">
    <source>
        <dbReference type="Proteomes" id="UP000186795"/>
    </source>
</evidence>
<gene>
    <name evidence="13" type="ORF">SAMN05421790_101150</name>
</gene>
<dbReference type="Gene3D" id="2.40.30.20">
    <property type="match status" value="2"/>
</dbReference>